<dbReference type="Gene3D" id="3.30.2390.20">
    <property type="entry name" value="Type VII secretion system EccB, repeat 1 domain"/>
    <property type="match status" value="1"/>
</dbReference>
<accession>A0AAE3YXF0</accession>
<dbReference type="Proteomes" id="UP001183643">
    <property type="component" value="Unassembled WGS sequence"/>
</dbReference>
<organism evidence="2 3">
    <name type="scientific">Catenuloplanes atrovinosus</name>
    <dbReference type="NCBI Taxonomy" id="137266"/>
    <lineage>
        <taxon>Bacteria</taxon>
        <taxon>Bacillati</taxon>
        <taxon>Actinomycetota</taxon>
        <taxon>Actinomycetes</taxon>
        <taxon>Micromonosporales</taxon>
        <taxon>Micromonosporaceae</taxon>
        <taxon>Catenuloplanes</taxon>
    </lineage>
</organism>
<dbReference type="InterPro" id="IPR044857">
    <property type="entry name" value="T7SS_EccB_R1"/>
</dbReference>
<evidence type="ECO:0000313" key="2">
    <source>
        <dbReference type="EMBL" id="MDR7280957.1"/>
    </source>
</evidence>
<dbReference type="PANTHER" id="PTHR40765">
    <property type="entry name" value="ESX-2 SECRETION SYSTEM ATPASE ECCB2"/>
    <property type="match status" value="1"/>
</dbReference>
<reference evidence="2" key="1">
    <citation type="submission" date="2023-07" db="EMBL/GenBank/DDBJ databases">
        <title>Sequencing the genomes of 1000 actinobacteria strains.</title>
        <authorList>
            <person name="Klenk H.-P."/>
        </authorList>
    </citation>
    <scope>NUCLEOTIDE SEQUENCE</scope>
    <source>
        <strain evidence="2">DSM 44707</strain>
    </source>
</reference>
<dbReference type="GO" id="GO:0005576">
    <property type="term" value="C:extracellular region"/>
    <property type="evidence" value="ECO:0007669"/>
    <property type="project" value="TreeGrafter"/>
</dbReference>
<gene>
    <name evidence="2" type="ORF">J2S41_007735</name>
</gene>
<comment type="caution">
    <text evidence="2">The sequence shown here is derived from an EMBL/GenBank/DDBJ whole genome shotgun (WGS) entry which is preliminary data.</text>
</comment>
<dbReference type="AlphaFoldDB" id="A0AAE3YXF0"/>
<name>A0AAE3YXF0_9ACTN</name>
<dbReference type="RefSeq" id="WP_310375803.1">
    <property type="nucleotide sequence ID" value="NZ_JAVDYB010000001.1"/>
</dbReference>
<dbReference type="InterPro" id="IPR007795">
    <property type="entry name" value="T7SS_EccB"/>
</dbReference>
<evidence type="ECO:0000256" key="1">
    <source>
        <dbReference type="SAM" id="Phobius"/>
    </source>
</evidence>
<dbReference type="EMBL" id="JAVDYB010000001">
    <property type="protein sequence ID" value="MDR7280957.1"/>
    <property type="molecule type" value="Genomic_DNA"/>
</dbReference>
<dbReference type="PANTHER" id="PTHR40765:SF2">
    <property type="entry name" value="ESX-2 SECRETION SYSTEM ATPASE ECCB2"/>
    <property type="match status" value="1"/>
</dbReference>
<feature type="transmembrane region" description="Helical" evidence="1">
    <location>
        <begin position="37"/>
        <end position="61"/>
    </location>
</feature>
<keyword evidence="1" id="KW-1133">Transmembrane helix</keyword>
<protein>
    <submittedName>
        <fullName evidence="2">Type VII secretion protein EccB</fullName>
    </submittedName>
</protein>
<keyword evidence="1" id="KW-0812">Transmembrane</keyword>
<proteinExistence type="predicted"/>
<sequence length="470" mass="49539">MRTRRDQVQAYRFVTRRIVSAMVSGEPETNDLPMRRLGLALVGSVLVGALVLGVFGAYGLLTENRAPLEPDTLVVEKETGAKYVFTRDKLYLVTNYASARLIIGTESPTIRHMSAGSLKNRPRTLPVGILNAPDALPDPKDLAGDEWRVCSNFTTDQTDLPVSTLLVNRSLGGAATLAGDEAVLVNAADAGGEKAFYLLWNNTRLAVPRPALVGLDPNSALPVAAELVNAVKAGPNLEAPRLEGLGTPFDGTVDGQTADVGTVFEVNDRFYVLAGSGLSQVGRLTAELLTAATGDDPRETTAQEVDRLQTDERVEPEGFPASMPRLRQSVSRDRTAICDLYDVPNSRHTIEVFDTRPDELAIGLEGNTDSAIRGATATVDRVLVTGGAGALIQSMLPDGKAAPGSTVYLLTDDGRKFALGNTGGSAQAALGYTGAPVSPVPLELIELIPAGPALEIEAARRSVTSAAATG</sequence>
<keyword evidence="1" id="KW-0472">Membrane</keyword>
<dbReference type="NCBIfam" id="TIGR03919">
    <property type="entry name" value="T7SS_EccB"/>
    <property type="match status" value="1"/>
</dbReference>
<keyword evidence="3" id="KW-1185">Reference proteome</keyword>
<evidence type="ECO:0000313" key="3">
    <source>
        <dbReference type="Proteomes" id="UP001183643"/>
    </source>
</evidence>
<dbReference type="Pfam" id="PF05108">
    <property type="entry name" value="T7SS_ESX1_EccB"/>
    <property type="match status" value="1"/>
</dbReference>